<dbReference type="AlphaFoldDB" id="A0A1F7RR31"/>
<reference evidence="1 2" key="1">
    <citation type="journal article" date="2016" name="Nat. Commun.">
        <title>Thousands of microbial genomes shed light on interconnected biogeochemical processes in an aquifer system.</title>
        <authorList>
            <person name="Anantharaman K."/>
            <person name="Brown C.T."/>
            <person name="Hug L.A."/>
            <person name="Sharon I."/>
            <person name="Castelle C.J."/>
            <person name="Probst A.J."/>
            <person name="Thomas B.C."/>
            <person name="Singh A."/>
            <person name="Wilkins M.J."/>
            <person name="Karaoz U."/>
            <person name="Brodie E.L."/>
            <person name="Williams K.H."/>
            <person name="Hubbard S.S."/>
            <person name="Banfield J.F."/>
        </authorList>
    </citation>
    <scope>NUCLEOTIDE SEQUENCE [LARGE SCALE GENOMIC DNA]</scope>
</reference>
<accession>A0A1F7RR31</accession>
<dbReference type="EMBL" id="MGDF01000164">
    <property type="protein sequence ID" value="OGL44015.1"/>
    <property type="molecule type" value="Genomic_DNA"/>
</dbReference>
<gene>
    <name evidence="1" type="ORF">A2149_00105</name>
</gene>
<sequence>MNYLTAIRLSDNVITRSEATKQSLFHPPLEKGDRGGFEIAMLPEFILSMSSGWKRKCEARG</sequence>
<comment type="caution">
    <text evidence="1">The sequence shown here is derived from an EMBL/GenBank/DDBJ whole genome shotgun (WGS) entry which is preliminary data.</text>
</comment>
<organism evidence="1 2">
    <name type="scientific">Candidatus Schekmanbacteria bacterium RBG_16_38_11</name>
    <dbReference type="NCBI Taxonomy" id="1817880"/>
    <lineage>
        <taxon>Bacteria</taxon>
        <taxon>Candidatus Schekmaniibacteriota</taxon>
    </lineage>
</organism>
<evidence type="ECO:0000313" key="2">
    <source>
        <dbReference type="Proteomes" id="UP000178435"/>
    </source>
</evidence>
<dbReference type="Proteomes" id="UP000178435">
    <property type="component" value="Unassembled WGS sequence"/>
</dbReference>
<proteinExistence type="predicted"/>
<evidence type="ECO:0000313" key="1">
    <source>
        <dbReference type="EMBL" id="OGL44015.1"/>
    </source>
</evidence>
<name>A0A1F7RR31_9BACT</name>
<protein>
    <submittedName>
        <fullName evidence="1">Uncharacterized protein</fullName>
    </submittedName>
</protein>